<evidence type="ECO:0000256" key="12">
    <source>
        <dbReference type="ARBA" id="ARBA00022796"/>
    </source>
</evidence>
<evidence type="ECO:0000256" key="13">
    <source>
        <dbReference type="ARBA" id="ARBA00022898"/>
    </source>
</evidence>
<dbReference type="InterPro" id="IPR005814">
    <property type="entry name" value="Aminotrans_3"/>
</dbReference>
<evidence type="ECO:0000256" key="4">
    <source>
        <dbReference type="ARBA" id="ARBA00005024"/>
    </source>
</evidence>
<dbReference type="GO" id="GO:0006526">
    <property type="term" value="P:L-arginine biosynthetic process"/>
    <property type="evidence" value="ECO:0007669"/>
    <property type="project" value="UniProtKB-UniPathway"/>
</dbReference>
<keyword evidence="15 17" id="KW-0472">Membrane</keyword>
<dbReference type="SUPFAM" id="SSF53383">
    <property type="entry name" value="PLP-dependent transferases"/>
    <property type="match status" value="2"/>
</dbReference>
<keyword evidence="12" id="KW-0187">Copper transport</keyword>
<dbReference type="GO" id="GO:0009570">
    <property type="term" value="C:chloroplast stroma"/>
    <property type="evidence" value="ECO:0007669"/>
    <property type="project" value="TreeGrafter"/>
</dbReference>
<feature type="non-terminal residue" evidence="18">
    <location>
        <position position="1"/>
    </location>
</feature>
<evidence type="ECO:0000256" key="16">
    <source>
        <dbReference type="SAM" id="MobiDB-lite"/>
    </source>
</evidence>
<keyword evidence="12" id="KW-0186">Copper</keyword>
<evidence type="ECO:0000256" key="8">
    <source>
        <dbReference type="ARBA" id="ARBA00022576"/>
    </source>
</evidence>
<evidence type="ECO:0000256" key="3">
    <source>
        <dbReference type="ARBA" id="ARBA00004370"/>
    </source>
</evidence>
<dbReference type="EC" id="2.6.1.11" evidence="7"/>
<dbReference type="InterPro" id="IPR004636">
    <property type="entry name" value="AcOrn/SuccOrn_fam"/>
</dbReference>
<dbReference type="InterPro" id="IPR015424">
    <property type="entry name" value="PyrdxlP-dep_Trfase"/>
</dbReference>
<dbReference type="PROSITE" id="PS00600">
    <property type="entry name" value="AA_TRANSFER_CLASS_3"/>
    <property type="match status" value="2"/>
</dbReference>
<evidence type="ECO:0000256" key="1">
    <source>
        <dbReference type="ARBA" id="ARBA00001933"/>
    </source>
</evidence>
<dbReference type="GO" id="GO:0003992">
    <property type="term" value="F:N2-acetyl-L-ornithine:2-oxoglutarate 5-aminotransferase activity"/>
    <property type="evidence" value="ECO:0007669"/>
    <property type="project" value="UniProtKB-EC"/>
</dbReference>
<keyword evidence="12" id="KW-0406">Ion transport</keyword>
<keyword evidence="12" id="KW-0813">Transport</keyword>
<keyword evidence="9" id="KW-0028">Amino-acid biosynthesis</keyword>
<keyword evidence="11 17" id="KW-0812">Transmembrane</keyword>
<name>A0A3M7KV79_AUXPR</name>
<dbReference type="Gene3D" id="3.90.1150.10">
    <property type="entry name" value="Aspartate Aminotransferase, domain 1"/>
    <property type="match status" value="2"/>
</dbReference>
<dbReference type="GO" id="GO:0005375">
    <property type="term" value="F:copper ion transmembrane transporter activity"/>
    <property type="evidence" value="ECO:0007669"/>
    <property type="project" value="InterPro"/>
</dbReference>
<feature type="transmembrane region" description="Helical" evidence="17">
    <location>
        <begin position="572"/>
        <end position="597"/>
    </location>
</feature>
<dbReference type="UniPathway" id="UPA00068">
    <property type="reaction ID" value="UER00109"/>
</dbReference>
<dbReference type="Proteomes" id="UP000279271">
    <property type="component" value="Unassembled WGS sequence"/>
</dbReference>
<evidence type="ECO:0000256" key="2">
    <source>
        <dbReference type="ARBA" id="ARBA00004173"/>
    </source>
</evidence>
<comment type="subcellular location">
    <subcellularLocation>
        <location evidence="3">Membrane</location>
    </subcellularLocation>
    <subcellularLocation>
        <location evidence="2">Mitochondrion</location>
    </subcellularLocation>
</comment>
<dbReference type="FunFam" id="3.40.640.10:FF:000013">
    <property type="entry name" value="4-aminobutyrate aminotransferase"/>
    <property type="match status" value="1"/>
</dbReference>
<dbReference type="FunFam" id="3.40.640.10:FF:000004">
    <property type="entry name" value="Acetylornithine aminotransferase"/>
    <property type="match status" value="1"/>
</dbReference>
<feature type="transmembrane region" description="Helical" evidence="17">
    <location>
        <begin position="478"/>
        <end position="495"/>
    </location>
</feature>
<dbReference type="PANTHER" id="PTHR11986">
    <property type="entry name" value="AMINOTRANSFERASE CLASS III"/>
    <property type="match status" value="1"/>
</dbReference>
<dbReference type="GO" id="GO:0005739">
    <property type="term" value="C:mitochondrion"/>
    <property type="evidence" value="ECO:0007669"/>
    <property type="project" value="UniProtKB-SubCell"/>
</dbReference>
<proteinExistence type="inferred from homology"/>
<dbReference type="NCBIfam" id="TIGR00707">
    <property type="entry name" value="argD"/>
    <property type="match status" value="1"/>
</dbReference>
<dbReference type="InterPro" id="IPR050103">
    <property type="entry name" value="Class-III_PLP-dep_AT"/>
</dbReference>
<accession>A0A3M7KV79</accession>
<evidence type="ECO:0000313" key="19">
    <source>
        <dbReference type="Proteomes" id="UP000279271"/>
    </source>
</evidence>
<evidence type="ECO:0000256" key="7">
    <source>
        <dbReference type="ARBA" id="ARBA00012919"/>
    </source>
</evidence>
<evidence type="ECO:0000256" key="5">
    <source>
        <dbReference type="ARBA" id="ARBA00006921"/>
    </source>
</evidence>
<dbReference type="HAMAP" id="MF_01107">
    <property type="entry name" value="ArgD_aminotrans_3"/>
    <property type="match status" value="1"/>
</dbReference>
<protein>
    <recommendedName>
        <fullName evidence="7">acetylornithine transaminase</fullName>
        <ecNumber evidence="7">2.6.1.11</ecNumber>
    </recommendedName>
</protein>
<sequence length="1526" mass="158359">VSGPYTASPDMVFLGSTRRSDPELLLAMSCPSRCALALLLALLAPLAALGAANDACWTDPTASTCSTLLLSSTKLWTDLNATCNTGSATVEGWPAACSLREACVEAGTLTACNPMSLILAACTEDSTISTCEKYKTLCGTGSVVPACTSAKSITGLTSATSFYNDVQTLCSSMTMTGCSNCVAVSGTPTAAQLQASCPNPLGTLAELCLEMSMDGCGDWTTFCASNAAAFPGLCSSTPAAGPSPAMAMSPSMDMSPAATPSPSSSHSNWAVGGCYDDPTTASCADFVQPTSITEANITVLCDSMPFMSGCTLHNMCNAGTASGTYCDPFSILADLCVDMPGMNGCQGWVALCSASGTKVAQCTQHAAVPNLVITFDAMDQVIDMCGQMYMDGCSDCTSRTACPNPILTLAQVCQGMPSMPECASYTAMCDGGAAGTFATLCSSDPAGSSTPPMKMYMHAAWTELILFQAWVPRNKGEYIASCLAMIATAILVQFLKSLRLRLEAVWASRLRTSCCGGDGAASDSGSESLGAGGSKAYVGASGCAGPAPAPGLWAGWRVASLAQLRRNVVRSLFTGVVVFLDYMLMLVVMTFNIGLIVSTAVAPRAAAAPSLHESTQTGADLTAEIIADEKKYILQTYSRPNIVLTHGEGSRLYDLEGKEYLDFTSGIAVNALGHAHPAWVDSVSEQAALLAHTSNLFHTVPQVALAKALVENSFADRAFFANSGTEANEAAIKFARKYAKIRAGVDPYDAEASASAPSDLLAFEGSFHGRTLGALSLTYKSQYRTPFAPLTPGSSLVPYGDLDAVRAALSSGRVAAVFVEPIQGEGGIHDPGADFLRGLRSACDEAGALLVFDEVQVGLGRTGSLWAHERAGVTPDLLTLAKPLAGGLPIGAVLLSQRVADAMAPGDHGSTFAGNPLVCQAAVTTFDIIRQPRFLAEVARKGEALRAGLRAALDGNPHVREVRGVGLIVGIQLDQAAGAVVAAARERGLLIITAGAGDIVRLVPPLIVSDEDIDEAVQTIRKVCAEVLTSKCVAFGCLGGESGTLAAMKPSAEAGLRATRGLYRSLHTTTAPRAGPTLDSVLENLSPAVSKFGDLVADYGKGSYVWSTDGRKHLDMATGIGVLSTGHCHPRVVAAIQEQAGRMIMAQQNIFPASRPMVDLVERFRDIMPPSLTQYLFVSSGSEAVDNAIKIARSATGRQNVIAFDGAFHGRTYGAMAATTSKTVYRQTFGPLPSGVLAAPYPYCLHCKARAAAGGLGYGLAPNVPGVGADYAGRACCGGPLEALEWMLKMHSAPADTAAILIEPILGEGGFLTPPPGFLDALRVLCDRHGILLIFDEVQAGMARTGTWWSHQQLSAAQPDMLLFAKGIASGFPFAGLAARPQLFQAMSPGMLGGTYGGSTLGCAAAAATIDVIREEDLLGNATARGAQLMRGLLDVASRFPAVVDVRGRGLMVAAELAAADGKLPAPAGLAGRVTAAAGRRDMLLLSAGARETIRFLPPLNVSEEEIDAALSIFEDSLAEAVRECT</sequence>
<dbReference type="Gene3D" id="3.40.640.10">
    <property type="entry name" value="Type I PLP-dependent aspartate aminotransferase-like (Major domain)"/>
    <property type="match status" value="2"/>
</dbReference>
<comment type="caution">
    <text evidence="18">The sequence shown here is derived from an EMBL/GenBank/DDBJ whole genome shotgun (WGS) entry which is preliminary data.</text>
</comment>
<dbReference type="InterPro" id="IPR015422">
    <property type="entry name" value="PyrdxlP-dep_Trfase_small"/>
</dbReference>
<evidence type="ECO:0000256" key="17">
    <source>
        <dbReference type="SAM" id="Phobius"/>
    </source>
</evidence>
<dbReference type="Pfam" id="PF00202">
    <property type="entry name" value="Aminotran_3"/>
    <property type="match status" value="2"/>
</dbReference>
<dbReference type="InterPro" id="IPR015421">
    <property type="entry name" value="PyrdxlP-dep_Trfase_major"/>
</dbReference>
<keyword evidence="14 17" id="KW-1133">Transmembrane helix</keyword>
<dbReference type="GO" id="GO:0016020">
    <property type="term" value="C:membrane"/>
    <property type="evidence" value="ECO:0007669"/>
    <property type="project" value="UniProtKB-SubCell"/>
</dbReference>
<dbReference type="EMBL" id="QOKY01000179">
    <property type="protein sequence ID" value="RMZ54461.1"/>
    <property type="molecule type" value="Genomic_DNA"/>
</dbReference>
<dbReference type="NCBIfam" id="NF002874">
    <property type="entry name" value="PRK03244.1"/>
    <property type="match status" value="1"/>
</dbReference>
<feature type="region of interest" description="Disordered" evidence="16">
    <location>
        <begin position="245"/>
        <end position="264"/>
    </location>
</feature>
<dbReference type="InterPro" id="IPR007274">
    <property type="entry name" value="Cop_transporter"/>
</dbReference>
<dbReference type="GO" id="GO:0030170">
    <property type="term" value="F:pyridoxal phosphate binding"/>
    <property type="evidence" value="ECO:0007669"/>
    <property type="project" value="InterPro"/>
</dbReference>
<gene>
    <name evidence="18" type="ORF">APUTEX25_002037</name>
</gene>
<dbReference type="NCBIfam" id="NF002325">
    <property type="entry name" value="PRK01278.1"/>
    <property type="match status" value="1"/>
</dbReference>
<evidence type="ECO:0000256" key="14">
    <source>
        <dbReference type="ARBA" id="ARBA00022989"/>
    </source>
</evidence>
<dbReference type="GO" id="GO:0042802">
    <property type="term" value="F:identical protein binding"/>
    <property type="evidence" value="ECO:0007669"/>
    <property type="project" value="TreeGrafter"/>
</dbReference>
<dbReference type="CDD" id="cd00610">
    <property type="entry name" value="OAT_like"/>
    <property type="match status" value="2"/>
</dbReference>
<dbReference type="Pfam" id="PF04145">
    <property type="entry name" value="Ctr"/>
    <property type="match status" value="1"/>
</dbReference>
<keyword evidence="13" id="KW-0663">Pyridoxal phosphate</keyword>
<keyword evidence="10" id="KW-0808">Transferase</keyword>
<comment type="cofactor">
    <cofactor evidence="1">
        <name>pyridoxal 5'-phosphate</name>
        <dbReference type="ChEBI" id="CHEBI:597326"/>
    </cofactor>
</comment>
<evidence type="ECO:0000256" key="9">
    <source>
        <dbReference type="ARBA" id="ARBA00022605"/>
    </source>
</evidence>
<evidence type="ECO:0000256" key="15">
    <source>
        <dbReference type="ARBA" id="ARBA00023136"/>
    </source>
</evidence>
<comment type="pathway">
    <text evidence="4">Amino-acid biosynthesis; L-arginine biosynthesis; N(2)-acetyl-L-ornithine from L-glutamate: step 4/4.</text>
</comment>
<dbReference type="PANTHER" id="PTHR11986:SF79">
    <property type="entry name" value="ACETYLORNITHINE AMINOTRANSFERASE, MITOCHONDRIAL"/>
    <property type="match status" value="1"/>
</dbReference>
<dbReference type="InterPro" id="IPR049704">
    <property type="entry name" value="Aminotrans_3_PPA_site"/>
</dbReference>
<reference evidence="19" key="1">
    <citation type="journal article" date="2018" name="Algal Res.">
        <title>Characterization of plant carbon substrate utilization by Auxenochlorella protothecoides.</title>
        <authorList>
            <person name="Vogler B.W."/>
            <person name="Starkenburg S.R."/>
            <person name="Sudasinghe N."/>
            <person name="Schambach J.Y."/>
            <person name="Rollin J.A."/>
            <person name="Pattathil S."/>
            <person name="Barry A.N."/>
        </authorList>
    </citation>
    <scope>NUCLEOTIDE SEQUENCE [LARGE SCALE GENOMIC DNA]</scope>
    <source>
        <strain evidence="19">UTEX 25</strain>
    </source>
</reference>
<evidence type="ECO:0000313" key="18">
    <source>
        <dbReference type="EMBL" id="RMZ54461.1"/>
    </source>
</evidence>
<organism evidence="18 19">
    <name type="scientific">Auxenochlorella protothecoides</name>
    <name type="common">Green microalga</name>
    <name type="synonym">Chlorella protothecoides</name>
    <dbReference type="NCBI Taxonomy" id="3075"/>
    <lineage>
        <taxon>Eukaryota</taxon>
        <taxon>Viridiplantae</taxon>
        <taxon>Chlorophyta</taxon>
        <taxon>core chlorophytes</taxon>
        <taxon>Trebouxiophyceae</taxon>
        <taxon>Chlorellales</taxon>
        <taxon>Chlorellaceae</taxon>
        <taxon>Auxenochlorella</taxon>
    </lineage>
</organism>
<keyword evidence="8" id="KW-0032">Aminotransferase</keyword>
<comment type="similarity">
    <text evidence="6">Belongs to the class-III pyridoxal-phosphate-dependent aminotransferase family.</text>
</comment>
<evidence type="ECO:0000256" key="6">
    <source>
        <dbReference type="ARBA" id="ARBA00008954"/>
    </source>
</evidence>
<evidence type="ECO:0000256" key="10">
    <source>
        <dbReference type="ARBA" id="ARBA00022679"/>
    </source>
</evidence>
<comment type="similarity">
    <text evidence="5">Belongs to the copper transporter (Ctr) (TC 1.A.56) family. SLC31A subfamily.</text>
</comment>
<evidence type="ECO:0000256" key="11">
    <source>
        <dbReference type="ARBA" id="ARBA00022692"/>
    </source>
</evidence>